<dbReference type="GO" id="GO:0003723">
    <property type="term" value="F:RNA binding"/>
    <property type="evidence" value="ECO:0007669"/>
    <property type="project" value="UniProtKB-KW"/>
</dbReference>
<comment type="caution">
    <text evidence="7">The sequence shown here is derived from an EMBL/GenBank/DDBJ whole genome shotgun (WGS) entry which is preliminary data.</text>
</comment>
<dbReference type="InterPro" id="IPR006027">
    <property type="entry name" value="NusB_RsmB_TIM44"/>
</dbReference>
<dbReference type="Pfam" id="PF01029">
    <property type="entry name" value="NusB"/>
    <property type="match status" value="1"/>
</dbReference>
<proteinExistence type="inferred from homology"/>
<reference evidence="7 8" key="1">
    <citation type="journal article" date="2018" name="PLoS Genet.">
        <title>Population sequencing reveals clonal diversity and ancestral inbreeding in the grapevine cultivar Chardonnay.</title>
        <authorList>
            <person name="Roach M.J."/>
            <person name="Johnson D.L."/>
            <person name="Bohlmann J."/>
            <person name="van Vuuren H.J."/>
            <person name="Jones S.J."/>
            <person name="Pretorius I.S."/>
            <person name="Schmidt S.A."/>
            <person name="Borneman A.R."/>
        </authorList>
    </citation>
    <scope>NUCLEOTIDE SEQUENCE [LARGE SCALE GENOMIC DNA]</scope>
    <source>
        <strain evidence="8">cv. Chardonnay</strain>
        <tissue evidence="7">Leaf</tissue>
    </source>
</reference>
<evidence type="ECO:0000256" key="3">
    <source>
        <dbReference type="ARBA" id="ARBA00022884"/>
    </source>
</evidence>
<dbReference type="Proteomes" id="UP000288805">
    <property type="component" value="Unassembled WGS sequence"/>
</dbReference>
<keyword evidence="2" id="KW-0889">Transcription antitermination</keyword>
<evidence type="ECO:0000259" key="6">
    <source>
        <dbReference type="Pfam" id="PF01029"/>
    </source>
</evidence>
<dbReference type="Gene3D" id="1.10.940.10">
    <property type="entry name" value="NusB-like"/>
    <property type="match status" value="1"/>
</dbReference>
<evidence type="ECO:0000256" key="1">
    <source>
        <dbReference type="ARBA" id="ARBA00005952"/>
    </source>
</evidence>
<sequence length="627" mass="70264">MDANSLLCSSNSSKPHFIFNFNHSSSCQFLTPLPTKLLINSKLLSSPRTSVRTSALTVEKPLDKPSEPRDMLPRIDKSGRFCSPRAARELALLIAYAACLEGSDPVRLFERRMNARREPGYEFDKDSLLEYNHMSFGGPPVTTETVEEADELLRNNEKESAIANSISNALAKYSANIKILYIQLHIKVVVSFSGVGEDGVWGKFGEEGVQVPHLLFADDTLIFCEAKEEQLTVENVEELADEFDYKVGKLPSTYLGMSLGVPFKSVAAWDRRKISKKIGYVETVVRMRLEQIQRDFLWGGGALEQKPHLVRCPIVRVEKRKGGLGVKSLGTFKRALLGKWVWRFASERKALWNQVIRRKYGEERGGWSSCEAREAYGVGLWKAISKMGHLVTPSFGFVVGDATSKEAWVNEVWTAAGEKGGSWSPRFNRPFNDWELEEVERLFCCLDEKKVSINLLMIGSWKKWKGCFVAWMGRSGYFLCCPFVTLLITGGMNQVYVPCLSEAEVLSAPPKLVYGKLILRFTRKLLVAVVDKWNSHVLVIDKVAPPNWKNEPAGRILELCILHLAMSEIAVLGTRHQIVINEAVDLAKRFCDGAAPRIINGCLRTFVKDLEGTGITQASETTQEVVS</sequence>
<dbReference type="GO" id="GO:0031564">
    <property type="term" value="P:transcription antitermination"/>
    <property type="evidence" value="ECO:0007669"/>
    <property type="project" value="UniProtKB-KW"/>
</dbReference>
<organism evidence="7 8">
    <name type="scientific">Vitis vinifera</name>
    <name type="common">Grape</name>
    <dbReference type="NCBI Taxonomy" id="29760"/>
    <lineage>
        <taxon>Eukaryota</taxon>
        <taxon>Viridiplantae</taxon>
        <taxon>Streptophyta</taxon>
        <taxon>Embryophyta</taxon>
        <taxon>Tracheophyta</taxon>
        <taxon>Spermatophyta</taxon>
        <taxon>Magnoliopsida</taxon>
        <taxon>eudicotyledons</taxon>
        <taxon>Gunneridae</taxon>
        <taxon>Pentapetalae</taxon>
        <taxon>rosids</taxon>
        <taxon>Vitales</taxon>
        <taxon>Vitaceae</taxon>
        <taxon>Viteae</taxon>
        <taxon>Vitis</taxon>
    </lineage>
</organism>
<dbReference type="SUPFAM" id="SSF48013">
    <property type="entry name" value="NusB-like"/>
    <property type="match status" value="1"/>
</dbReference>
<evidence type="ECO:0000256" key="2">
    <source>
        <dbReference type="ARBA" id="ARBA00022814"/>
    </source>
</evidence>
<gene>
    <name evidence="7" type="primary">VvCHDp000001_780</name>
    <name evidence="7" type="ORF">CK203_009744</name>
</gene>
<evidence type="ECO:0000313" key="7">
    <source>
        <dbReference type="EMBL" id="RVX12981.1"/>
    </source>
</evidence>
<dbReference type="InterPro" id="IPR011605">
    <property type="entry name" value="NusB_fam"/>
</dbReference>
<dbReference type="InterPro" id="IPR035926">
    <property type="entry name" value="NusB-like_sf"/>
</dbReference>
<dbReference type="PANTHER" id="PTHR11078:SF3">
    <property type="entry name" value="ANTITERMINATION NUSB DOMAIN-CONTAINING PROTEIN"/>
    <property type="match status" value="1"/>
</dbReference>
<dbReference type="EMBL" id="QGNW01000026">
    <property type="protein sequence ID" value="RVX12981.1"/>
    <property type="molecule type" value="Genomic_DNA"/>
</dbReference>
<evidence type="ECO:0000256" key="4">
    <source>
        <dbReference type="ARBA" id="ARBA00023015"/>
    </source>
</evidence>
<keyword evidence="3" id="KW-0694">RNA-binding</keyword>
<keyword evidence="5" id="KW-0804">Transcription</keyword>
<keyword evidence="4" id="KW-0805">Transcription regulation</keyword>
<name>A0A438JVI6_VITVI</name>
<accession>A0A438JVI6</accession>
<dbReference type="GO" id="GO:0006353">
    <property type="term" value="P:DNA-templated transcription termination"/>
    <property type="evidence" value="ECO:0007669"/>
    <property type="project" value="InterPro"/>
</dbReference>
<protein>
    <submittedName>
        <fullName evidence="7">Putative ribonuclease H protein</fullName>
    </submittedName>
</protein>
<dbReference type="PANTHER" id="PTHR11078">
    <property type="entry name" value="N UTILIZATION SUBSTANCE PROTEIN B-RELATED"/>
    <property type="match status" value="1"/>
</dbReference>
<evidence type="ECO:0000313" key="8">
    <source>
        <dbReference type="Proteomes" id="UP000288805"/>
    </source>
</evidence>
<comment type="similarity">
    <text evidence="1">Belongs to the NusB family.</text>
</comment>
<dbReference type="AlphaFoldDB" id="A0A438JVI6"/>
<evidence type="ECO:0000256" key="5">
    <source>
        <dbReference type="ARBA" id="ARBA00023163"/>
    </source>
</evidence>
<feature type="domain" description="NusB/RsmB/TIM44" evidence="6">
    <location>
        <begin position="525"/>
        <end position="608"/>
    </location>
</feature>